<evidence type="ECO:0000256" key="3">
    <source>
        <dbReference type="ARBA" id="ARBA00022723"/>
    </source>
</evidence>
<name>A0A381VJI0_9ZZZZ</name>
<sequence>MYRHHILKAAASAAIWALALTSAQAQLNSSVSPLVTYNEDLLERIRETAKIIPGNSPVSINFMKIAESHRTYAAVIEGGSDEPFISARTAFQVLYPSASVMIDTGMDETVHSFYGFGREEPFWPEKNELVQQALRGASLIIVTHEHGDHIAGVLRSNYRDELALKTLLTKAQVETLLTNPQLPEIGLASGDSSNYLIVDYDRYLPVAPGMVLVKSPGHTPGHQMVYTRLANNEEYLFIGDIGWLLENVAGPTLRPEATSERIGENRQAIMAQLIWIKQLMDHHGIIIVPSHDNDLLNRYREQGLLGDLE</sequence>
<dbReference type="GO" id="GO:0016787">
    <property type="term" value="F:hydrolase activity"/>
    <property type="evidence" value="ECO:0007669"/>
    <property type="project" value="UniProtKB-KW"/>
</dbReference>
<keyword evidence="4" id="KW-0378">Hydrolase</keyword>
<evidence type="ECO:0000313" key="7">
    <source>
        <dbReference type="EMBL" id="SVA40515.1"/>
    </source>
</evidence>
<proteinExistence type="inferred from homology"/>
<keyword evidence="5" id="KW-0862">Zinc</keyword>
<organism evidence="7">
    <name type="scientific">marine metagenome</name>
    <dbReference type="NCBI Taxonomy" id="408172"/>
    <lineage>
        <taxon>unclassified sequences</taxon>
        <taxon>metagenomes</taxon>
        <taxon>ecological metagenomes</taxon>
    </lineage>
</organism>
<comment type="similarity">
    <text evidence="2">Belongs to the metallo-beta-lactamase superfamily.</text>
</comment>
<dbReference type="GO" id="GO:0046872">
    <property type="term" value="F:metal ion binding"/>
    <property type="evidence" value="ECO:0007669"/>
    <property type="project" value="UniProtKB-KW"/>
</dbReference>
<accession>A0A381VJI0</accession>
<dbReference type="InterPro" id="IPR051013">
    <property type="entry name" value="MBL_superfamily_lactonases"/>
</dbReference>
<dbReference type="SMART" id="SM00849">
    <property type="entry name" value="Lactamase_B"/>
    <property type="match status" value="1"/>
</dbReference>
<feature type="domain" description="Metallo-beta-lactamase" evidence="6">
    <location>
        <begin position="87"/>
        <end position="291"/>
    </location>
</feature>
<dbReference type="Pfam" id="PF00753">
    <property type="entry name" value="Lactamase_B"/>
    <property type="match status" value="1"/>
</dbReference>
<dbReference type="AlphaFoldDB" id="A0A381VJI0"/>
<gene>
    <name evidence="7" type="ORF">METZ01_LOCUS93369</name>
</gene>
<protein>
    <recommendedName>
        <fullName evidence="6">Metallo-beta-lactamase domain-containing protein</fullName>
    </recommendedName>
</protein>
<dbReference type="PANTHER" id="PTHR42978">
    <property type="entry name" value="QUORUM-QUENCHING LACTONASE YTNP-RELATED-RELATED"/>
    <property type="match status" value="1"/>
</dbReference>
<comment type="cofactor">
    <cofactor evidence="1">
        <name>Zn(2+)</name>
        <dbReference type="ChEBI" id="CHEBI:29105"/>
    </cofactor>
</comment>
<reference evidence="7" key="1">
    <citation type="submission" date="2018-05" db="EMBL/GenBank/DDBJ databases">
        <authorList>
            <person name="Lanie J.A."/>
            <person name="Ng W.-L."/>
            <person name="Kazmierczak K.M."/>
            <person name="Andrzejewski T.M."/>
            <person name="Davidsen T.M."/>
            <person name="Wayne K.J."/>
            <person name="Tettelin H."/>
            <person name="Glass J.I."/>
            <person name="Rusch D."/>
            <person name="Podicherti R."/>
            <person name="Tsui H.-C.T."/>
            <person name="Winkler M.E."/>
        </authorList>
    </citation>
    <scope>NUCLEOTIDE SEQUENCE</scope>
</reference>
<dbReference type="Gene3D" id="3.60.15.10">
    <property type="entry name" value="Ribonuclease Z/Hydroxyacylglutathione hydrolase-like"/>
    <property type="match status" value="1"/>
</dbReference>
<dbReference type="EMBL" id="UINC01009017">
    <property type="protein sequence ID" value="SVA40515.1"/>
    <property type="molecule type" value="Genomic_DNA"/>
</dbReference>
<dbReference type="InterPro" id="IPR036866">
    <property type="entry name" value="RibonucZ/Hydroxyglut_hydro"/>
</dbReference>
<dbReference type="SUPFAM" id="SSF56281">
    <property type="entry name" value="Metallo-hydrolase/oxidoreductase"/>
    <property type="match status" value="1"/>
</dbReference>
<evidence type="ECO:0000259" key="6">
    <source>
        <dbReference type="SMART" id="SM00849"/>
    </source>
</evidence>
<evidence type="ECO:0000256" key="4">
    <source>
        <dbReference type="ARBA" id="ARBA00022801"/>
    </source>
</evidence>
<evidence type="ECO:0000256" key="1">
    <source>
        <dbReference type="ARBA" id="ARBA00001947"/>
    </source>
</evidence>
<dbReference type="PANTHER" id="PTHR42978:SF2">
    <property type="entry name" value="102 KBASES UNSTABLE REGION: FROM 1 TO 119443"/>
    <property type="match status" value="1"/>
</dbReference>
<evidence type="ECO:0000256" key="2">
    <source>
        <dbReference type="ARBA" id="ARBA00007749"/>
    </source>
</evidence>
<keyword evidence="3" id="KW-0479">Metal-binding</keyword>
<dbReference type="InterPro" id="IPR001279">
    <property type="entry name" value="Metallo-B-lactamas"/>
</dbReference>
<evidence type="ECO:0000256" key="5">
    <source>
        <dbReference type="ARBA" id="ARBA00022833"/>
    </source>
</evidence>